<evidence type="ECO:0000256" key="3">
    <source>
        <dbReference type="ARBA" id="ARBA00037469"/>
    </source>
</evidence>
<evidence type="ECO:0000256" key="6">
    <source>
        <dbReference type="SAM" id="MobiDB-lite"/>
    </source>
</evidence>
<feature type="region of interest" description="Disordered" evidence="6">
    <location>
        <begin position="1"/>
        <end position="73"/>
    </location>
</feature>
<feature type="compositionally biased region" description="Polar residues" evidence="6">
    <location>
        <begin position="9"/>
        <end position="19"/>
    </location>
</feature>
<gene>
    <name evidence="8" type="ORF">niasHT_034087</name>
</gene>
<dbReference type="PANTHER" id="PTHR24012">
    <property type="entry name" value="RNA BINDING PROTEIN"/>
    <property type="match status" value="1"/>
</dbReference>
<evidence type="ECO:0000256" key="4">
    <source>
        <dbReference type="ARBA" id="ARBA00039536"/>
    </source>
</evidence>
<dbReference type="CDD" id="cd12243">
    <property type="entry name" value="RRM1_MSSP"/>
    <property type="match status" value="1"/>
</dbReference>
<evidence type="ECO:0000256" key="2">
    <source>
        <dbReference type="ARBA" id="ARBA00022884"/>
    </source>
</evidence>
<feature type="region of interest" description="Disordered" evidence="6">
    <location>
        <begin position="88"/>
        <end position="117"/>
    </location>
</feature>
<feature type="region of interest" description="Disordered" evidence="6">
    <location>
        <begin position="524"/>
        <end position="564"/>
    </location>
</feature>
<comment type="caution">
    <text evidence="8">The sequence shown here is derived from an EMBL/GenBank/DDBJ whole genome shotgun (WGS) entry which is preliminary data.</text>
</comment>
<dbReference type="InterPro" id="IPR012677">
    <property type="entry name" value="Nucleotide-bd_a/b_plait_sf"/>
</dbReference>
<keyword evidence="2 5" id="KW-0694">RNA-binding</keyword>
<dbReference type="Gene3D" id="3.30.70.330">
    <property type="match status" value="2"/>
</dbReference>
<protein>
    <recommendedName>
        <fullName evidence="4">Protein alan shepard</fullName>
    </recommendedName>
</protein>
<dbReference type="SUPFAM" id="SSF54928">
    <property type="entry name" value="RNA-binding domain, RBD"/>
    <property type="match status" value="2"/>
</dbReference>
<accession>A0ABD2I0G5</accession>
<dbReference type="Proteomes" id="UP001620626">
    <property type="component" value="Unassembled WGS sequence"/>
</dbReference>
<evidence type="ECO:0000313" key="8">
    <source>
        <dbReference type="EMBL" id="KAL3072403.1"/>
    </source>
</evidence>
<dbReference type="PRINTS" id="PR00961">
    <property type="entry name" value="HUDSXLRNA"/>
</dbReference>
<dbReference type="InterPro" id="IPR035979">
    <property type="entry name" value="RBD_domain_sf"/>
</dbReference>
<keyword evidence="9" id="KW-1185">Reference proteome</keyword>
<organism evidence="8 9">
    <name type="scientific">Heterodera trifolii</name>
    <dbReference type="NCBI Taxonomy" id="157864"/>
    <lineage>
        <taxon>Eukaryota</taxon>
        <taxon>Metazoa</taxon>
        <taxon>Ecdysozoa</taxon>
        <taxon>Nematoda</taxon>
        <taxon>Chromadorea</taxon>
        <taxon>Rhabditida</taxon>
        <taxon>Tylenchina</taxon>
        <taxon>Tylenchomorpha</taxon>
        <taxon>Tylenchoidea</taxon>
        <taxon>Heteroderidae</taxon>
        <taxon>Heteroderinae</taxon>
        <taxon>Heterodera</taxon>
    </lineage>
</organism>
<evidence type="ECO:0000259" key="7">
    <source>
        <dbReference type="PROSITE" id="PS50102"/>
    </source>
</evidence>
<comment type="function">
    <text evidence="3">Has a role in the perception of gravity.</text>
</comment>
<evidence type="ECO:0000313" key="9">
    <source>
        <dbReference type="Proteomes" id="UP001620626"/>
    </source>
</evidence>
<proteinExistence type="predicted"/>
<dbReference type="SMART" id="SM00360">
    <property type="entry name" value="RRM"/>
    <property type="match status" value="2"/>
</dbReference>
<feature type="domain" description="RRM" evidence="7">
    <location>
        <begin position="125"/>
        <end position="198"/>
    </location>
</feature>
<feature type="compositionally biased region" description="Low complexity" evidence="6">
    <location>
        <begin position="524"/>
        <end position="540"/>
    </location>
</feature>
<feature type="compositionally biased region" description="Polar residues" evidence="6">
    <location>
        <begin position="553"/>
        <end position="564"/>
    </location>
</feature>
<dbReference type="InterPro" id="IPR002343">
    <property type="entry name" value="Hud_Sxl_RNA"/>
</dbReference>
<reference evidence="8 9" key="1">
    <citation type="submission" date="2024-10" db="EMBL/GenBank/DDBJ databases">
        <authorList>
            <person name="Kim D."/>
        </authorList>
    </citation>
    <scope>NUCLEOTIDE SEQUENCE [LARGE SCALE GENOMIC DNA]</scope>
    <source>
        <strain evidence="8">BH-2024</strain>
    </source>
</reference>
<dbReference type="GO" id="GO:0003723">
    <property type="term" value="F:RNA binding"/>
    <property type="evidence" value="ECO:0007669"/>
    <property type="project" value="UniProtKB-UniRule"/>
</dbReference>
<evidence type="ECO:0000256" key="1">
    <source>
        <dbReference type="ARBA" id="ARBA00022737"/>
    </source>
</evidence>
<dbReference type="Pfam" id="PF00076">
    <property type="entry name" value="RRM_1"/>
    <property type="match status" value="2"/>
</dbReference>
<dbReference type="AlphaFoldDB" id="A0ABD2I0G5"/>
<name>A0ABD2I0G5_9BILA</name>
<feature type="domain" description="RRM" evidence="7">
    <location>
        <begin position="204"/>
        <end position="283"/>
    </location>
</feature>
<feature type="compositionally biased region" description="Polar residues" evidence="6">
    <location>
        <begin position="88"/>
        <end position="98"/>
    </location>
</feature>
<dbReference type="PROSITE" id="PS50102">
    <property type="entry name" value="RRM"/>
    <property type="match status" value="2"/>
</dbReference>
<dbReference type="EMBL" id="JBICBT010001325">
    <property type="protein sequence ID" value="KAL3072403.1"/>
    <property type="molecule type" value="Genomic_DNA"/>
</dbReference>
<sequence>MASKADITQLPTTSSTVQSPAAHPTAEGSVNLRHASPSSQTRFAARNTNKLNKSNNGANSSRRSHQLENQNTSESLALSAFVQSSSCSANDQDNNLDGRNSLHENYDNYDSPSVGAPGNRILSETNLYIRGLDEECTDERLRQMCSRFGKIVSTKAILDKATKKCKGYGFVDFETSASARDAIEGLEKEGISAQMAKQQEQDPTNLYIANLPPEYNEDKLTDLLKEFGMVISSRVLRHPDGSSRGVGFCRMGCTDSCDSIIAKYNGRKLPNAQAHLIVKFADSSSRKFKRSTPSLRSVYSESCYKPKGGVPPLLTTPFIEPTFNQTGYQFGGTLPNPSAHYGPSFYNTEMLGQQFNQMSLVTNGGQQQQDTMAQQQPFFYNPYSPYLPYQYLSPQQYTTVVLQQQLQPDYSLTAEQQLAQHTQVAQIQQPSTASLASSLPAHHQQLLQTQPLLLPQQQHFQPVRLGTMTSSAVLTEQQQSTQQQQQLQNFAGVVANIPSSAVPQNTQQQQMAAVSPAQVMWTQPQQAQQSQAHQQQQQQQMLRHQKKVHVPQQMASSSMGPSFF</sequence>
<feature type="compositionally biased region" description="Polar residues" evidence="6">
    <location>
        <begin position="36"/>
        <end position="73"/>
    </location>
</feature>
<evidence type="ECO:0000256" key="5">
    <source>
        <dbReference type="PROSITE-ProRule" id="PRU00176"/>
    </source>
</evidence>
<dbReference type="InterPro" id="IPR000504">
    <property type="entry name" value="RRM_dom"/>
</dbReference>
<keyword evidence="1" id="KW-0677">Repeat</keyword>